<keyword evidence="2" id="KW-0813">Transport</keyword>
<dbReference type="InterPro" id="IPR022885">
    <property type="entry name" value="NDH1_su_D/H"/>
</dbReference>
<protein>
    <submittedName>
        <fullName evidence="6">Unannotated protein</fullName>
    </submittedName>
</protein>
<dbReference type="PANTHER" id="PTHR11993:SF10">
    <property type="entry name" value="NADH DEHYDROGENASE [UBIQUINONE] IRON-SULFUR PROTEIN 2, MITOCHONDRIAL"/>
    <property type="match status" value="1"/>
</dbReference>
<dbReference type="PROSITE" id="PS00535">
    <property type="entry name" value="COMPLEX1_49K"/>
    <property type="match status" value="1"/>
</dbReference>
<keyword evidence="4" id="KW-0520">NAD</keyword>
<dbReference type="InterPro" id="IPR014029">
    <property type="entry name" value="NADH_UbQ_OxRdtase_49kDa_CS"/>
</dbReference>
<dbReference type="GO" id="GO:0016651">
    <property type="term" value="F:oxidoreductase activity, acting on NAD(P)H"/>
    <property type="evidence" value="ECO:0007669"/>
    <property type="project" value="InterPro"/>
</dbReference>
<keyword evidence="3" id="KW-1278">Translocase</keyword>
<dbReference type="Pfam" id="PF00346">
    <property type="entry name" value="Complex1_49kDa"/>
    <property type="match status" value="1"/>
</dbReference>
<feature type="domain" description="NADH-quinone oxidoreductase subunit D" evidence="5">
    <location>
        <begin position="155"/>
        <end position="440"/>
    </location>
</feature>
<gene>
    <name evidence="6" type="ORF">UFOPK1506_00312</name>
</gene>
<name>A0A6J6CGH1_9ZZZZ</name>
<dbReference type="NCBIfam" id="TIGR01962">
    <property type="entry name" value="NuoD"/>
    <property type="match status" value="1"/>
</dbReference>
<dbReference type="NCBIfam" id="NF004739">
    <property type="entry name" value="PRK06075.1"/>
    <property type="match status" value="1"/>
</dbReference>
<dbReference type="GO" id="GO:0048038">
    <property type="term" value="F:quinone binding"/>
    <property type="evidence" value="ECO:0007669"/>
    <property type="project" value="InterPro"/>
</dbReference>
<dbReference type="GO" id="GO:0051287">
    <property type="term" value="F:NAD binding"/>
    <property type="evidence" value="ECO:0007669"/>
    <property type="project" value="InterPro"/>
</dbReference>
<dbReference type="SUPFAM" id="SSF56762">
    <property type="entry name" value="HydB/Nqo4-like"/>
    <property type="match status" value="1"/>
</dbReference>
<reference evidence="6" key="1">
    <citation type="submission" date="2020-05" db="EMBL/GenBank/DDBJ databases">
        <authorList>
            <person name="Chiriac C."/>
            <person name="Salcher M."/>
            <person name="Ghai R."/>
            <person name="Kavagutti S V."/>
        </authorList>
    </citation>
    <scope>NUCLEOTIDE SEQUENCE</scope>
</reference>
<accession>A0A6J6CGH1</accession>
<dbReference type="InterPro" id="IPR001135">
    <property type="entry name" value="NADH_Q_OxRdtase_suD"/>
</dbReference>
<evidence type="ECO:0000256" key="1">
    <source>
        <dbReference type="ARBA" id="ARBA00005769"/>
    </source>
</evidence>
<proteinExistence type="inferred from homology"/>
<evidence type="ECO:0000256" key="4">
    <source>
        <dbReference type="ARBA" id="ARBA00023027"/>
    </source>
</evidence>
<evidence type="ECO:0000259" key="5">
    <source>
        <dbReference type="Pfam" id="PF00346"/>
    </source>
</evidence>
<evidence type="ECO:0000256" key="3">
    <source>
        <dbReference type="ARBA" id="ARBA00022967"/>
    </source>
</evidence>
<comment type="similarity">
    <text evidence="1">Belongs to the complex I 49 kDa subunit family.</text>
</comment>
<sequence length="440" mass="48660">MSQTYNSPRETTEGRIYSVTGGDWDDLVTEIGSTQEERVVVNMGPQHPSTHGVLRLILELEGETVTEARCGIGYLHTGIEKNTEYRSWTQGVTFVTRMDYLSPMFNEAAYCLAVEKLLGITDQIPERATLIRVMMMEFNRISSHLVCLGTGGLELGAITPMFFAFREREMILDIFEMASGLRMNTAYIRPGGLANDLPEDAIPKIREAVKTIRKNLKDNEKMLVGNSIWMKRTAGVAHLDLAGCIALGITGPVLRSTGMPWDLRKTQPYCGYENFEFDVVTADTADAYGRFMIRVYEMEQSLRIIEQVLDRLEPGPVMVGDKKIAWPSQLSLGGDGLGNSLDHIREIMGTSMEALIHHFKLVTEGFRVPAGQVYAAVESPRGELGAHIISDGGTRPYRVHFREPSFNNLQSTAAMCEGSLVADVIAAVASIDPVMGGVDR</sequence>
<dbReference type="HAMAP" id="MF_01358">
    <property type="entry name" value="NDH1_NuoD"/>
    <property type="match status" value="1"/>
</dbReference>
<dbReference type="Gene3D" id="1.10.645.10">
    <property type="entry name" value="Cytochrome-c3 Hydrogenase, chain B"/>
    <property type="match status" value="1"/>
</dbReference>
<organism evidence="6">
    <name type="scientific">freshwater metagenome</name>
    <dbReference type="NCBI Taxonomy" id="449393"/>
    <lineage>
        <taxon>unclassified sequences</taxon>
        <taxon>metagenomes</taxon>
        <taxon>ecological metagenomes</taxon>
    </lineage>
</organism>
<dbReference type="PANTHER" id="PTHR11993">
    <property type="entry name" value="NADH-UBIQUINONE OXIDOREDUCTASE 49 KDA SUBUNIT"/>
    <property type="match status" value="1"/>
</dbReference>
<dbReference type="AlphaFoldDB" id="A0A6J6CGH1"/>
<evidence type="ECO:0000256" key="2">
    <source>
        <dbReference type="ARBA" id="ARBA00022448"/>
    </source>
</evidence>
<dbReference type="InterPro" id="IPR029014">
    <property type="entry name" value="NiFe-Hase_large"/>
</dbReference>
<evidence type="ECO:0000313" key="6">
    <source>
        <dbReference type="EMBL" id="CAB4548938.1"/>
    </source>
</evidence>
<dbReference type="EMBL" id="CAEZSV010000036">
    <property type="protein sequence ID" value="CAB4548938.1"/>
    <property type="molecule type" value="Genomic_DNA"/>
</dbReference>